<dbReference type="InterPro" id="IPR036259">
    <property type="entry name" value="MFS_trans_sf"/>
</dbReference>
<feature type="transmembrane region" description="Helical" evidence="9">
    <location>
        <begin position="173"/>
        <end position="192"/>
    </location>
</feature>
<gene>
    <name evidence="11" type="ORF">NCTC10254_02228</name>
</gene>
<feature type="transmembrane region" description="Helical" evidence="9">
    <location>
        <begin position="224"/>
        <end position="246"/>
    </location>
</feature>
<accession>A0A6H9XY77</accession>
<evidence type="ECO:0000313" key="11">
    <source>
        <dbReference type="EMBL" id="SPW31794.1"/>
    </source>
</evidence>
<comment type="similarity">
    <text evidence="7">Belongs to the major facilitator superfamily. Drug:H(+) antiporter-3 (DHA3) (TC 2.A.1.21) family.</text>
</comment>
<feature type="transmembrane region" description="Helical" evidence="9">
    <location>
        <begin position="149"/>
        <end position="167"/>
    </location>
</feature>
<keyword evidence="4 9" id="KW-0812">Transmembrane</keyword>
<evidence type="ECO:0000259" key="10">
    <source>
        <dbReference type="PROSITE" id="PS50850"/>
    </source>
</evidence>
<dbReference type="Gene3D" id="1.20.1250.20">
    <property type="entry name" value="MFS general substrate transporter like domains"/>
    <property type="match status" value="1"/>
</dbReference>
<evidence type="ECO:0000256" key="9">
    <source>
        <dbReference type="SAM" id="Phobius"/>
    </source>
</evidence>
<dbReference type="Pfam" id="PF07690">
    <property type="entry name" value="MFS_1"/>
    <property type="match status" value="1"/>
</dbReference>
<protein>
    <recommendedName>
        <fullName evidence="8">Multidrug efflux pump Tap</fullName>
    </recommendedName>
</protein>
<dbReference type="AlphaFoldDB" id="A0A6H9XY77"/>
<dbReference type="CDD" id="cd06173">
    <property type="entry name" value="MFS_MefA_like"/>
    <property type="match status" value="1"/>
</dbReference>
<comment type="subcellular location">
    <subcellularLocation>
        <location evidence="1">Cell inner membrane</location>
        <topology evidence="1">Multi-pass membrane protein</topology>
    </subcellularLocation>
</comment>
<feature type="transmembrane region" description="Helical" evidence="9">
    <location>
        <begin position="46"/>
        <end position="66"/>
    </location>
</feature>
<dbReference type="PANTHER" id="PTHR23513:SF9">
    <property type="entry name" value="ENTEROBACTIN EXPORTER ENTS"/>
    <property type="match status" value="1"/>
</dbReference>
<dbReference type="EMBL" id="UARK01000032">
    <property type="protein sequence ID" value="SPW31794.1"/>
    <property type="molecule type" value="Genomic_DNA"/>
</dbReference>
<keyword evidence="6 9" id="KW-0472">Membrane</keyword>
<evidence type="ECO:0000256" key="1">
    <source>
        <dbReference type="ARBA" id="ARBA00004429"/>
    </source>
</evidence>
<feature type="transmembrane region" description="Helical" evidence="9">
    <location>
        <begin position="373"/>
        <end position="393"/>
    </location>
</feature>
<evidence type="ECO:0000256" key="5">
    <source>
        <dbReference type="ARBA" id="ARBA00022989"/>
    </source>
</evidence>
<evidence type="ECO:0000313" key="12">
    <source>
        <dbReference type="Proteomes" id="UP000249886"/>
    </source>
</evidence>
<feature type="domain" description="Major facilitator superfamily (MFS) profile" evidence="10">
    <location>
        <begin position="221"/>
        <end position="407"/>
    </location>
</feature>
<keyword evidence="5 9" id="KW-1133">Transmembrane helix</keyword>
<feature type="transmembrane region" description="Helical" evidence="9">
    <location>
        <begin position="258"/>
        <end position="279"/>
    </location>
</feature>
<dbReference type="SUPFAM" id="SSF103473">
    <property type="entry name" value="MFS general substrate transporter"/>
    <property type="match status" value="1"/>
</dbReference>
<evidence type="ECO:0000256" key="8">
    <source>
        <dbReference type="ARBA" id="ARBA00040914"/>
    </source>
</evidence>
<dbReference type="RefSeq" id="WP_005527502.1">
    <property type="nucleotide sequence ID" value="NZ_CP050134.2"/>
</dbReference>
<dbReference type="PANTHER" id="PTHR23513">
    <property type="entry name" value="INTEGRAL MEMBRANE EFFLUX PROTEIN-RELATED"/>
    <property type="match status" value="1"/>
</dbReference>
<sequence>MTTHPVTRHPGAAWLYLGSGLSSALGNAISNVVWPWLVLHRTGDPAAAGLVATCILLPSIIVATMGGDVIDRYGRKRISVISDIISAVSVVWLIAVDTTVGATLPWFIAIGIFGAVGDVPGMAARTALVGDISERSGKSLDWLAGANQSIMGVCYLVGPALAGVLLGQLPITWILWLTAACSGIAALMTWVIRLNAHHAPAEHSSVRGTVTVWRDVVKHPMLRPILVVEIVIAMAVFPYLMVILPAHFTHTNSPTTMGFALSSYAVGMIAGSIVIAAVGERLRRNLLWLVAIGATAMGFLGVSCLTVTTIVVVGMFAAGCGNGILRPIGTVVVTENVPETIRGRVFSLFSALDSFAGPIGLMATTAALQATDIYHVALGCSLCVTAMFLWLGVMGYRTLGASQSNLQ</sequence>
<evidence type="ECO:0000256" key="2">
    <source>
        <dbReference type="ARBA" id="ARBA00022448"/>
    </source>
</evidence>
<evidence type="ECO:0000256" key="3">
    <source>
        <dbReference type="ARBA" id="ARBA00022475"/>
    </source>
</evidence>
<feature type="transmembrane region" description="Helical" evidence="9">
    <location>
        <begin position="286"/>
        <end position="317"/>
    </location>
</feature>
<evidence type="ECO:0000256" key="6">
    <source>
        <dbReference type="ARBA" id="ARBA00023136"/>
    </source>
</evidence>
<feature type="transmembrane region" description="Helical" evidence="9">
    <location>
        <begin position="78"/>
        <end position="95"/>
    </location>
</feature>
<dbReference type="Proteomes" id="UP000249886">
    <property type="component" value="Unassembled WGS sequence"/>
</dbReference>
<dbReference type="InterPro" id="IPR020846">
    <property type="entry name" value="MFS_dom"/>
</dbReference>
<name>A0A6H9XY77_9CORY</name>
<feature type="transmembrane region" description="Helical" evidence="9">
    <location>
        <begin position="107"/>
        <end position="128"/>
    </location>
</feature>
<keyword evidence="2" id="KW-0813">Transport</keyword>
<dbReference type="InterPro" id="IPR011701">
    <property type="entry name" value="MFS"/>
</dbReference>
<reference evidence="11 12" key="1">
    <citation type="submission" date="2018-06" db="EMBL/GenBank/DDBJ databases">
        <authorList>
            <consortium name="Pathogen Informatics"/>
            <person name="Doyle S."/>
        </authorList>
    </citation>
    <scope>NUCLEOTIDE SEQUENCE [LARGE SCALE GENOMIC DNA]</scope>
    <source>
        <strain evidence="11 12">NCTC10254</strain>
    </source>
</reference>
<dbReference type="GO" id="GO:0022857">
    <property type="term" value="F:transmembrane transporter activity"/>
    <property type="evidence" value="ECO:0007669"/>
    <property type="project" value="InterPro"/>
</dbReference>
<feature type="transmembrane region" description="Helical" evidence="9">
    <location>
        <begin position="12"/>
        <end position="34"/>
    </location>
</feature>
<dbReference type="GeneID" id="84574891"/>
<keyword evidence="3" id="KW-1003">Cell membrane</keyword>
<dbReference type="GO" id="GO:0005886">
    <property type="term" value="C:plasma membrane"/>
    <property type="evidence" value="ECO:0007669"/>
    <property type="project" value="UniProtKB-SubCell"/>
</dbReference>
<comment type="caution">
    <text evidence="11">The sequence shown here is derived from an EMBL/GenBank/DDBJ whole genome shotgun (WGS) entry which is preliminary data.</text>
</comment>
<organism evidence="11 12">
    <name type="scientific">Corynebacterium matruchotii</name>
    <dbReference type="NCBI Taxonomy" id="43768"/>
    <lineage>
        <taxon>Bacteria</taxon>
        <taxon>Bacillati</taxon>
        <taxon>Actinomycetota</taxon>
        <taxon>Actinomycetes</taxon>
        <taxon>Mycobacteriales</taxon>
        <taxon>Corynebacteriaceae</taxon>
        <taxon>Corynebacterium</taxon>
    </lineage>
</organism>
<evidence type="ECO:0000256" key="4">
    <source>
        <dbReference type="ARBA" id="ARBA00022692"/>
    </source>
</evidence>
<evidence type="ECO:0000256" key="7">
    <source>
        <dbReference type="ARBA" id="ARBA00038075"/>
    </source>
</evidence>
<dbReference type="PROSITE" id="PS50850">
    <property type="entry name" value="MFS"/>
    <property type="match status" value="1"/>
</dbReference>
<proteinExistence type="inferred from homology"/>